<feature type="region of interest" description="Disordered" evidence="7">
    <location>
        <begin position="122"/>
        <end position="173"/>
    </location>
</feature>
<feature type="compositionally biased region" description="Low complexity" evidence="7">
    <location>
        <begin position="347"/>
        <end position="364"/>
    </location>
</feature>
<feature type="compositionally biased region" description="Polar residues" evidence="7">
    <location>
        <begin position="422"/>
        <end position="444"/>
    </location>
</feature>
<dbReference type="GO" id="GO:0003677">
    <property type="term" value="F:DNA binding"/>
    <property type="evidence" value="ECO:0007669"/>
    <property type="project" value="TreeGrafter"/>
</dbReference>
<dbReference type="Pfam" id="PF12174">
    <property type="entry name" value="RST"/>
    <property type="match status" value="1"/>
</dbReference>
<accession>A0A5N6QL92</accession>
<feature type="compositionally biased region" description="Polar residues" evidence="7">
    <location>
        <begin position="466"/>
        <end position="500"/>
    </location>
</feature>
<dbReference type="GO" id="GO:0005669">
    <property type="term" value="C:transcription factor TFIID complex"/>
    <property type="evidence" value="ECO:0007669"/>
    <property type="project" value="InterPro"/>
</dbReference>
<feature type="compositionally biased region" description="Basic and acidic residues" evidence="7">
    <location>
        <begin position="765"/>
        <end position="784"/>
    </location>
</feature>
<protein>
    <recommendedName>
        <fullName evidence="8">RST domain-containing protein</fullName>
    </recommendedName>
</protein>
<comment type="subcellular location">
    <subcellularLocation>
        <location evidence="1">Nucleus</location>
    </subcellularLocation>
</comment>
<dbReference type="GO" id="GO:0016251">
    <property type="term" value="F:RNA polymerase II general transcription initiation factor activity"/>
    <property type="evidence" value="ECO:0007669"/>
    <property type="project" value="TreeGrafter"/>
</dbReference>
<dbReference type="InterPro" id="IPR009072">
    <property type="entry name" value="Histone-fold"/>
</dbReference>
<feature type="compositionally biased region" description="Basic and acidic residues" evidence="7">
    <location>
        <begin position="149"/>
        <end position="167"/>
    </location>
</feature>
<dbReference type="InterPro" id="IPR007900">
    <property type="entry name" value="TAF4_C"/>
</dbReference>
<feature type="region of interest" description="Disordered" evidence="7">
    <location>
        <begin position="266"/>
        <end position="444"/>
    </location>
</feature>
<feature type="compositionally biased region" description="Polar residues" evidence="7">
    <location>
        <begin position="370"/>
        <end position="384"/>
    </location>
</feature>
<dbReference type="EMBL" id="CM017321">
    <property type="protein sequence ID" value="KAE7998923.1"/>
    <property type="molecule type" value="Genomic_DNA"/>
</dbReference>
<feature type="region of interest" description="Disordered" evidence="7">
    <location>
        <begin position="1"/>
        <end position="110"/>
    </location>
</feature>
<evidence type="ECO:0000256" key="3">
    <source>
        <dbReference type="ARBA" id="ARBA00023015"/>
    </source>
</evidence>
<dbReference type="PANTHER" id="PTHR15138:SF14">
    <property type="entry name" value="TRANSCRIPTION INITIATION FACTOR TFIID SUBUNIT 4"/>
    <property type="match status" value="1"/>
</dbReference>
<sequence>MDPSIMKLLEEDEDESMHSGADVEAFQAALNRDIGGDASTSQPSDSDNALSQGSNHTSSQSLPQWQNASQDQSSESQIEQDQRNSQQQEQTLSGMELKQHGSVIESQQQNTVPEELKHLQMPLKKSQDDCQQGKGHPTSLQNPQTTEMRVSEKIRTPIDEPDRRPSLEGESQYAKLQKMSNQQATITEQASNPINRTKPGQVPFGVLLPVLQAQLDKDRAMQLQTIFAKLKKNEIPKEGFVRLMRGIVGDHMLKLAVMKLQSQPNSNQFQLQSQASSRQHPQRMPSVSASSTQFGDPHSFAQLHQKGTDSSADPSRIAVVQTPAGSSYPTIEKDAQKTREVNRQSDSHGVQVSQVSSSSESTVNQERDQSSITVQGLNKQQQQHVHFPPIYGSTGGNYHPYSGTNVNTSTSSVKPQPHDTQLRQISQHQNLSSTQLGGTTQGMNMMSLPKFERQNSINDSKRVQGGSVSHLANNSTSQQNSVPWQSSSNKEQYSAPSSSMAGVKQEIIDQATEQQHKPHFSHSQGLSCFSAAQLGQGNATPGIVKDETLEKQSSRMGLSTSTSMMPSNSVSPSMTAQLDPNVPLGSRIPSTASPSVTNARIPSKKPSIGQKKPLEALGSSPTVPSKKQKVSGTFSDQSIEQLNDVTAVSGVNLREEEEQLFSGPKEDSRVSEASRRVVQEEEERLILQKTPLQKKLAEIMTKCGLKGISNDVERCLSLCVEERMRGLISNLIRLSRQRVDIEKPRHRTLITLDVGQQIMTMNRKAREEWEKKQAEADRLRRLNEPEGNNGVDGEKEKDEGRAKSVKANKEEDDKMRTTAANVAARAAVGGDDMLSKWQLMAEQARQKREGGVDASGSQPGKDANRRPTSGRKDNQEAEKKGNAASGAVRKFGRNQVVVPQTTRVARKISIKDVIAILEREPQMSRSTLIYRLYERIHSDATVE</sequence>
<evidence type="ECO:0000256" key="4">
    <source>
        <dbReference type="ARBA" id="ARBA00023163"/>
    </source>
</evidence>
<keyword evidence="10" id="KW-1185">Reference proteome</keyword>
<feature type="domain" description="RST" evidence="8">
    <location>
        <begin position="195"/>
        <end position="266"/>
    </location>
</feature>
<keyword evidence="3" id="KW-0805">Transcription regulation</keyword>
<dbReference type="InterPro" id="IPR022003">
    <property type="entry name" value="RST"/>
</dbReference>
<evidence type="ECO:0000313" key="10">
    <source>
        <dbReference type="Proteomes" id="UP000327013"/>
    </source>
</evidence>
<feature type="compositionally biased region" description="Low complexity" evidence="7">
    <location>
        <begin position="559"/>
        <end position="575"/>
    </location>
</feature>
<dbReference type="GO" id="GO:0006367">
    <property type="term" value="P:transcription initiation at RNA polymerase II promoter"/>
    <property type="evidence" value="ECO:0007669"/>
    <property type="project" value="TreeGrafter"/>
</dbReference>
<dbReference type="CDD" id="cd08045">
    <property type="entry name" value="HFD_TAF4"/>
    <property type="match status" value="1"/>
</dbReference>
<feature type="compositionally biased region" description="Low complexity" evidence="7">
    <location>
        <begin position="69"/>
        <end position="90"/>
    </location>
</feature>
<dbReference type="PANTHER" id="PTHR15138">
    <property type="entry name" value="TRANSCRIPTION INITIATION FACTOR TFIID SUBUNIT 4"/>
    <property type="match status" value="1"/>
</dbReference>
<feature type="compositionally biased region" description="Low complexity" evidence="7">
    <location>
        <begin position="404"/>
        <end position="413"/>
    </location>
</feature>
<dbReference type="Proteomes" id="UP000327013">
    <property type="component" value="Chromosome 1"/>
</dbReference>
<feature type="region of interest" description="Disordered" evidence="7">
    <location>
        <begin position="546"/>
        <end position="634"/>
    </location>
</feature>
<name>A0A5N6QL92_9ROSI</name>
<feature type="compositionally biased region" description="Basic and acidic residues" evidence="7">
    <location>
        <begin position="792"/>
        <end position="816"/>
    </location>
</feature>
<feature type="region of interest" description="Disordered" evidence="7">
    <location>
        <begin position="459"/>
        <end position="502"/>
    </location>
</feature>
<dbReference type="OrthoDB" id="21060at2759"/>
<reference evidence="9 10" key="1">
    <citation type="submission" date="2019-06" db="EMBL/GenBank/DDBJ databases">
        <title>A chromosomal-level reference genome of Carpinus fangiana (Coryloideae, Betulaceae).</title>
        <authorList>
            <person name="Yang X."/>
            <person name="Wang Z."/>
            <person name="Zhang L."/>
            <person name="Hao G."/>
            <person name="Liu J."/>
            <person name="Yang Y."/>
        </authorList>
    </citation>
    <scope>NUCLEOTIDE SEQUENCE [LARGE SCALE GENOMIC DNA]</scope>
    <source>
        <strain evidence="9">Cfa_2016G</strain>
        <tissue evidence="9">Leaf</tissue>
    </source>
</reference>
<comment type="similarity">
    <text evidence="2">Belongs to the TAF4 family.</text>
</comment>
<evidence type="ECO:0000256" key="5">
    <source>
        <dbReference type="ARBA" id="ARBA00023242"/>
    </source>
</evidence>
<feature type="compositionally biased region" description="Polar residues" evidence="7">
    <location>
        <begin position="588"/>
        <end position="600"/>
    </location>
</feature>
<feature type="compositionally biased region" description="Basic and acidic residues" evidence="7">
    <location>
        <begin position="331"/>
        <end position="346"/>
    </location>
</feature>
<feature type="compositionally biased region" description="Polar residues" evidence="7">
    <location>
        <begin position="38"/>
        <end position="68"/>
    </location>
</feature>
<comment type="function">
    <text evidence="6">TAFs are components of the transcription factor IID (TFIID) complex that is essential for mediating regulation of RNA polymerase transcription.</text>
</comment>
<dbReference type="InterPro" id="IPR045144">
    <property type="entry name" value="TAF4"/>
</dbReference>
<dbReference type="FunFam" id="1.10.20.10:FF:000015">
    <property type="entry name" value="Transcription initiation factor TFIID subunit 4B"/>
    <property type="match status" value="1"/>
</dbReference>
<feature type="region of interest" description="Disordered" evidence="7">
    <location>
        <begin position="765"/>
        <end position="816"/>
    </location>
</feature>
<evidence type="ECO:0000259" key="8">
    <source>
        <dbReference type="PROSITE" id="PS51879"/>
    </source>
</evidence>
<organism evidence="9 10">
    <name type="scientific">Carpinus fangiana</name>
    <dbReference type="NCBI Taxonomy" id="176857"/>
    <lineage>
        <taxon>Eukaryota</taxon>
        <taxon>Viridiplantae</taxon>
        <taxon>Streptophyta</taxon>
        <taxon>Embryophyta</taxon>
        <taxon>Tracheophyta</taxon>
        <taxon>Spermatophyta</taxon>
        <taxon>Magnoliopsida</taxon>
        <taxon>eudicotyledons</taxon>
        <taxon>Gunneridae</taxon>
        <taxon>Pentapetalae</taxon>
        <taxon>rosids</taxon>
        <taxon>fabids</taxon>
        <taxon>Fagales</taxon>
        <taxon>Betulaceae</taxon>
        <taxon>Carpinus</taxon>
    </lineage>
</organism>
<evidence type="ECO:0000256" key="1">
    <source>
        <dbReference type="ARBA" id="ARBA00004123"/>
    </source>
</evidence>
<feature type="compositionally biased region" description="Polar residues" evidence="7">
    <location>
        <begin position="266"/>
        <end position="294"/>
    </location>
</feature>
<proteinExistence type="inferred from homology"/>
<gene>
    <name evidence="9" type="ORF">FH972_003416</name>
</gene>
<evidence type="ECO:0000313" key="9">
    <source>
        <dbReference type="EMBL" id="KAE7998923.1"/>
    </source>
</evidence>
<dbReference type="Gene3D" id="1.10.20.10">
    <property type="entry name" value="Histone, subunit A"/>
    <property type="match status" value="1"/>
</dbReference>
<feature type="compositionally biased region" description="Polar residues" evidence="7">
    <location>
        <begin position="619"/>
        <end position="634"/>
    </location>
</feature>
<keyword evidence="5" id="KW-0539">Nucleus</keyword>
<dbReference type="GO" id="GO:0046982">
    <property type="term" value="F:protein heterodimerization activity"/>
    <property type="evidence" value="ECO:0007669"/>
    <property type="project" value="InterPro"/>
</dbReference>
<evidence type="ECO:0000256" key="6">
    <source>
        <dbReference type="ARBA" id="ARBA00058775"/>
    </source>
</evidence>
<evidence type="ECO:0000256" key="2">
    <source>
        <dbReference type="ARBA" id="ARBA00006178"/>
    </source>
</evidence>
<evidence type="ECO:0000256" key="7">
    <source>
        <dbReference type="SAM" id="MobiDB-lite"/>
    </source>
</evidence>
<feature type="region of interest" description="Disordered" evidence="7">
    <location>
        <begin position="842"/>
        <end position="888"/>
    </location>
</feature>
<feature type="compositionally biased region" description="Basic and acidic residues" evidence="7">
    <location>
        <begin position="862"/>
        <end position="881"/>
    </location>
</feature>
<feature type="compositionally biased region" description="Polar residues" evidence="7">
    <location>
        <begin position="138"/>
        <end position="148"/>
    </location>
</feature>
<dbReference type="Pfam" id="PF05236">
    <property type="entry name" value="TAF4"/>
    <property type="match status" value="1"/>
</dbReference>
<dbReference type="AlphaFoldDB" id="A0A5N6QL92"/>
<keyword evidence="4" id="KW-0804">Transcription</keyword>
<dbReference type="PROSITE" id="PS51879">
    <property type="entry name" value="RST"/>
    <property type="match status" value="1"/>
</dbReference>